<organism evidence="2 3">
    <name type="scientific">Haematobacter missouriensis</name>
    <dbReference type="NCBI Taxonomy" id="366616"/>
    <lineage>
        <taxon>Bacteria</taxon>
        <taxon>Pseudomonadati</taxon>
        <taxon>Pseudomonadota</taxon>
        <taxon>Alphaproteobacteria</taxon>
        <taxon>Rhodobacterales</taxon>
        <taxon>Paracoccaceae</taxon>
        <taxon>Haematobacter</taxon>
    </lineage>
</organism>
<comment type="caution">
    <text evidence="2">The sequence shown here is derived from an EMBL/GenBank/DDBJ whole genome shotgun (WGS) entry which is preliminary data.</text>
</comment>
<accession>A0A212AY39</accession>
<evidence type="ECO:0000313" key="1">
    <source>
        <dbReference type="EMBL" id="OWJ77586.1"/>
    </source>
</evidence>
<evidence type="ECO:0000313" key="3">
    <source>
        <dbReference type="Proteomes" id="UP000196640"/>
    </source>
</evidence>
<dbReference type="OrthoDB" id="8240840at2"/>
<proteinExistence type="predicted"/>
<dbReference type="STRING" id="366616.CG51_10710"/>
<dbReference type="Proteomes" id="UP000214673">
    <property type="component" value="Unassembled WGS sequence"/>
</dbReference>
<sequence>MGIGEHFVILECQCGHSSTSWLADWPEHTRTHWGVRDEAMARLRCSVCGRVGRPAEVRFGWSAGPKPGREHVRGG</sequence>
<reference evidence="3 4" key="1">
    <citation type="submission" date="2016-11" db="EMBL/GenBank/DDBJ databases">
        <title>Comparison of Traditional DNA-DNA Hybridization with In Silico Genomic Analysis.</title>
        <authorList>
            <person name="Nicholson A.C."/>
            <person name="Sammons S."/>
            <person name="Humrighouse B.W."/>
            <person name="Graziano J."/>
            <person name="Lasker B."/>
            <person name="Whitney A.M."/>
            <person name="Mcquiston J.R."/>
        </authorList>
    </citation>
    <scope>NUCLEOTIDE SEQUENCE [LARGE SCALE GENOMIC DNA]</scope>
    <source>
        <strain evidence="1 4">H1892</strain>
        <strain evidence="2 3">H2381</strain>
    </source>
</reference>
<dbReference type="EMBL" id="NIPX01000001">
    <property type="protein sequence ID" value="OWJ86389.1"/>
    <property type="molecule type" value="Genomic_DNA"/>
</dbReference>
<dbReference type="Proteomes" id="UP000196640">
    <property type="component" value="Unassembled WGS sequence"/>
</dbReference>
<protein>
    <submittedName>
        <fullName evidence="2">Uncharacterized protein</fullName>
    </submittedName>
</protein>
<gene>
    <name evidence="2" type="ORF">CDV52_00015</name>
    <name evidence="1" type="ORF">CDV53_05740</name>
</gene>
<keyword evidence="4" id="KW-1185">Reference proteome</keyword>
<evidence type="ECO:0000313" key="2">
    <source>
        <dbReference type="EMBL" id="OWJ86389.1"/>
    </source>
</evidence>
<evidence type="ECO:0000313" key="4">
    <source>
        <dbReference type="Proteomes" id="UP000214673"/>
    </source>
</evidence>
<dbReference type="EMBL" id="NIPV01000017">
    <property type="protein sequence ID" value="OWJ77586.1"/>
    <property type="molecule type" value="Genomic_DNA"/>
</dbReference>
<name>A0A212AY39_9RHOB</name>
<dbReference type="AlphaFoldDB" id="A0A212AY39"/>